<dbReference type="EMBL" id="QOIP01000002">
    <property type="protein sequence ID" value="RLU26031.1"/>
    <property type="molecule type" value="Genomic_DNA"/>
</dbReference>
<accession>A0A3L8DZZ8</accession>
<feature type="region of interest" description="Disordered" evidence="1">
    <location>
        <begin position="127"/>
        <end position="154"/>
    </location>
</feature>
<reference evidence="2" key="1">
    <citation type="journal article" date="2018" name="Genome Res.">
        <title>The genomic architecture and molecular evolution of ant odorant receptors.</title>
        <authorList>
            <person name="McKenzie S.K."/>
            <person name="Kronauer D.J.C."/>
        </authorList>
    </citation>
    <scope>NUCLEOTIDE SEQUENCE [LARGE SCALE GENOMIC DNA]</scope>
    <source>
        <strain evidence="2">Clonal line C1</strain>
    </source>
</reference>
<dbReference type="Pfam" id="PF14223">
    <property type="entry name" value="Retrotran_gag_2"/>
    <property type="match status" value="1"/>
</dbReference>
<sequence length="154" mass="17555">MATSQPSMHNLLLVEQLKGRENYQTWKISMRAILEIEDLWGCVTSQAEYIANASKVSRAQVRIILGVDPIHYVHVQDLTTAKEVWESLQKAFEDSGLTRRVGLIRTMTTTKLADCATVDETSRRISTNDYGPGKLRNANHSRFSKNEDFARRKE</sequence>
<organism evidence="2">
    <name type="scientific">Ooceraea biroi</name>
    <name type="common">Clonal raider ant</name>
    <name type="synonym">Cerapachys biroi</name>
    <dbReference type="NCBI Taxonomy" id="2015173"/>
    <lineage>
        <taxon>Eukaryota</taxon>
        <taxon>Metazoa</taxon>
        <taxon>Ecdysozoa</taxon>
        <taxon>Arthropoda</taxon>
        <taxon>Hexapoda</taxon>
        <taxon>Insecta</taxon>
        <taxon>Pterygota</taxon>
        <taxon>Neoptera</taxon>
        <taxon>Endopterygota</taxon>
        <taxon>Hymenoptera</taxon>
        <taxon>Apocrita</taxon>
        <taxon>Aculeata</taxon>
        <taxon>Formicoidea</taxon>
        <taxon>Formicidae</taxon>
        <taxon>Dorylinae</taxon>
        <taxon>Ooceraea</taxon>
    </lineage>
</organism>
<protein>
    <submittedName>
        <fullName evidence="2">Uncharacterized protein</fullName>
    </submittedName>
</protein>
<dbReference type="AlphaFoldDB" id="A0A3L8DZZ8"/>
<gene>
    <name evidence="2" type="ORF">DMN91_002194</name>
</gene>
<feature type="compositionally biased region" description="Basic and acidic residues" evidence="1">
    <location>
        <begin position="144"/>
        <end position="154"/>
    </location>
</feature>
<name>A0A3L8DZZ8_OOCBI</name>
<dbReference type="OrthoDB" id="7700734at2759"/>
<comment type="caution">
    <text evidence="2">The sequence shown here is derived from an EMBL/GenBank/DDBJ whole genome shotgun (WGS) entry which is preliminary data.</text>
</comment>
<reference evidence="2" key="2">
    <citation type="submission" date="2018-07" db="EMBL/GenBank/DDBJ databases">
        <authorList>
            <person name="Mckenzie S.K."/>
            <person name="Kronauer D.J.C."/>
        </authorList>
    </citation>
    <scope>NUCLEOTIDE SEQUENCE</scope>
    <source>
        <strain evidence="2">Clonal line C1</strain>
    </source>
</reference>
<evidence type="ECO:0000256" key="1">
    <source>
        <dbReference type="SAM" id="MobiDB-lite"/>
    </source>
</evidence>
<dbReference type="Proteomes" id="UP000279307">
    <property type="component" value="Chromosome 2"/>
</dbReference>
<evidence type="ECO:0000313" key="2">
    <source>
        <dbReference type="EMBL" id="RLU26031.1"/>
    </source>
</evidence>
<proteinExistence type="predicted"/>